<name>A0ABT9DA21_9CELL</name>
<dbReference type="InterPro" id="IPR051049">
    <property type="entry name" value="Dienelactone_hydrolase-like"/>
</dbReference>
<evidence type="ECO:0000313" key="3">
    <source>
        <dbReference type="Proteomes" id="UP001232536"/>
    </source>
</evidence>
<dbReference type="RefSeq" id="WP_304601327.1">
    <property type="nucleotide sequence ID" value="NZ_JAUQYP010000001.1"/>
</dbReference>
<dbReference type="PANTHER" id="PTHR46623:SF6">
    <property type="entry name" value="ALPHA_BETA-HYDROLASES SUPERFAMILY PROTEIN"/>
    <property type="match status" value="1"/>
</dbReference>
<dbReference type="Gene3D" id="3.40.50.1820">
    <property type="entry name" value="alpha/beta hydrolase"/>
    <property type="match status" value="1"/>
</dbReference>
<dbReference type="InterPro" id="IPR029058">
    <property type="entry name" value="AB_hydrolase_fold"/>
</dbReference>
<dbReference type="GO" id="GO:0016787">
    <property type="term" value="F:hydrolase activity"/>
    <property type="evidence" value="ECO:0007669"/>
    <property type="project" value="UniProtKB-KW"/>
</dbReference>
<keyword evidence="2" id="KW-0378">Hydrolase</keyword>
<accession>A0ABT9DA21</accession>
<gene>
    <name evidence="2" type="ORF">Q6348_10965</name>
</gene>
<dbReference type="InterPro" id="IPR002925">
    <property type="entry name" value="Dienelactn_hydro"/>
</dbReference>
<feature type="domain" description="Dienelactone hydrolase" evidence="1">
    <location>
        <begin position="14"/>
        <end position="239"/>
    </location>
</feature>
<comment type="caution">
    <text evidence="2">The sequence shown here is derived from an EMBL/GenBank/DDBJ whole genome shotgun (WGS) entry which is preliminary data.</text>
</comment>
<proteinExistence type="predicted"/>
<protein>
    <submittedName>
        <fullName evidence="2">Dienelactone hydrolase family protein</fullName>
        <ecNumber evidence="2">3.1.-.-</ecNumber>
    </submittedName>
</protein>
<dbReference type="Pfam" id="PF01738">
    <property type="entry name" value="DLH"/>
    <property type="match status" value="1"/>
</dbReference>
<dbReference type="EC" id="3.1.-.-" evidence="2"/>
<sequence>MPQIELSTARGSLPALLARPSGDGPWPGVVLLHDAFGMTTQLRRHAEWLAAAGYRVLAPDLMSWAGRTRCLWSLFGSMRSRRGRVFEEIEAARSWLAGHPDGTGQVGVIGFCMGGGFALLVVPGGAFDVASVNYGVGVGTPDPYGTDFLAGACPVVGSYGGADRSLRGAAGRLAGSLGELGVAHDVKEYPDAGHSFMDAHVPSEVPGLVRLATRAMGPGYVPDAADDARARIVGFFAEHLRGPERSWP</sequence>
<keyword evidence="3" id="KW-1185">Reference proteome</keyword>
<evidence type="ECO:0000259" key="1">
    <source>
        <dbReference type="Pfam" id="PF01738"/>
    </source>
</evidence>
<reference evidence="2 3" key="1">
    <citation type="submission" date="2023-07" db="EMBL/GenBank/DDBJ databases">
        <title>Description of novel actinomycetes strains, isolated from tidal flat sediment.</title>
        <authorList>
            <person name="Lu C."/>
        </authorList>
    </citation>
    <scope>NUCLEOTIDE SEQUENCE [LARGE SCALE GENOMIC DNA]</scope>
    <source>
        <strain evidence="2 3">SYSU T00b441</strain>
    </source>
</reference>
<organism evidence="2 3">
    <name type="scientific">Actinotalea lenta</name>
    <dbReference type="NCBI Taxonomy" id="3064654"/>
    <lineage>
        <taxon>Bacteria</taxon>
        <taxon>Bacillati</taxon>
        <taxon>Actinomycetota</taxon>
        <taxon>Actinomycetes</taxon>
        <taxon>Micrococcales</taxon>
        <taxon>Cellulomonadaceae</taxon>
        <taxon>Actinotalea</taxon>
    </lineage>
</organism>
<dbReference type="EMBL" id="JAUQYP010000001">
    <property type="protein sequence ID" value="MDO8107716.1"/>
    <property type="molecule type" value="Genomic_DNA"/>
</dbReference>
<dbReference type="PANTHER" id="PTHR46623">
    <property type="entry name" value="CARBOXYMETHYLENEBUTENOLIDASE-RELATED"/>
    <property type="match status" value="1"/>
</dbReference>
<dbReference type="SUPFAM" id="SSF53474">
    <property type="entry name" value="alpha/beta-Hydrolases"/>
    <property type="match status" value="1"/>
</dbReference>
<dbReference type="Proteomes" id="UP001232536">
    <property type="component" value="Unassembled WGS sequence"/>
</dbReference>
<evidence type="ECO:0000313" key="2">
    <source>
        <dbReference type="EMBL" id="MDO8107716.1"/>
    </source>
</evidence>